<proteinExistence type="predicted"/>
<name>A0A0D0TRY4_9TREE</name>
<dbReference type="AlphaFoldDB" id="A0A0D0TRY4"/>
<protein>
    <submittedName>
        <fullName evidence="1">Uncharacterized protein</fullName>
    </submittedName>
</protein>
<accession>A0A0D0TRY4</accession>
<sequence>MTIQAGGPFFTLAMLEDRQTQSEMSRHAYRIETRRALHYCLYAEELAIRKAKEEEARRKSRIIFCSRRSALAIWPAEQIARGLCVITHHPQKSYCQFERFVVDIISVLRVLSTKSLLEVYSTIRAEEGENPRRSMAEV</sequence>
<reference evidence="1 2" key="1">
    <citation type="submission" date="2015-01" db="EMBL/GenBank/DDBJ databases">
        <title>The Genome Sequence of Cryptococcus gattii Ram5.</title>
        <authorList>
            <consortium name="The Broad Institute Genomics Platform"/>
            <person name="Cuomo C."/>
            <person name="Litvintseva A."/>
            <person name="Chen Y."/>
            <person name="Heitman J."/>
            <person name="Sun S."/>
            <person name="Springer D."/>
            <person name="Dromer F."/>
            <person name="Young S."/>
            <person name="Zeng Q."/>
            <person name="Gargeya S."/>
            <person name="Abouelleil A."/>
            <person name="Alvarado L."/>
            <person name="Chapman S.B."/>
            <person name="Gainer-Dewar J."/>
            <person name="Goldberg J."/>
            <person name="Griggs A."/>
            <person name="Gujja S."/>
            <person name="Hansen M."/>
            <person name="Howarth C."/>
            <person name="Imamovic A."/>
            <person name="Larimer J."/>
            <person name="Murphy C."/>
            <person name="Naylor J."/>
            <person name="Pearson M."/>
            <person name="Priest M."/>
            <person name="Roberts A."/>
            <person name="Saif S."/>
            <person name="Shea T."/>
            <person name="Sykes S."/>
            <person name="Wortman J."/>
            <person name="Nusbaum C."/>
            <person name="Birren B."/>
        </authorList>
    </citation>
    <scope>NUCLEOTIDE SEQUENCE [LARGE SCALE GENOMIC DNA]</scope>
    <source>
        <strain evidence="1 2">Ram5</strain>
    </source>
</reference>
<dbReference type="Proteomes" id="UP000053392">
    <property type="component" value="Unassembled WGS sequence"/>
</dbReference>
<evidence type="ECO:0000313" key="2">
    <source>
        <dbReference type="Proteomes" id="UP000053392"/>
    </source>
</evidence>
<evidence type="ECO:0000313" key="1">
    <source>
        <dbReference type="EMBL" id="KIR38318.1"/>
    </source>
</evidence>
<organism evidence="1 2">
    <name type="scientific">Cryptococcus deuterogattii Ram5</name>
    <dbReference type="NCBI Taxonomy" id="1296110"/>
    <lineage>
        <taxon>Eukaryota</taxon>
        <taxon>Fungi</taxon>
        <taxon>Dikarya</taxon>
        <taxon>Basidiomycota</taxon>
        <taxon>Agaricomycotina</taxon>
        <taxon>Tremellomycetes</taxon>
        <taxon>Tremellales</taxon>
        <taxon>Cryptococcaceae</taxon>
        <taxon>Cryptococcus</taxon>
        <taxon>Cryptococcus gattii species complex</taxon>
    </lineage>
</organism>
<gene>
    <name evidence="1" type="ORF">I313_05892</name>
</gene>
<dbReference type="HOGENOM" id="CLU_1855183_0_0_1"/>
<dbReference type="EMBL" id="KN847911">
    <property type="protein sequence ID" value="KIR38318.1"/>
    <property type="molecule type" value="Genomic_DNA"/>
</dbReference>
<keyword evidence="2" id="KW-1185">Reference proteome</keyword>